<keyword evidence="1" id="KW-1133">Transmembrane helix</keyword>
<evidence type="ECO:0000313" key="2">
    <source>
        <dbReference type="EMBL" id="CAF9932658.1"/>
    </source>
</evidence>
<reference evidence="2" key="1">
    <citation type="submission" date="2021-03" db="EMBL/GenBank/DDBJ databases">
        <authorList>
            <person name="Tagirdzhanova G."/>
        </authorList>
    </citation>
    <scope>NUCLEOTIDE SEQUENCE</scope>
</reference>
<comment type="caution">
    <text evidence="2">The sequence shown here is derived from an EMBL/GenBank/DDBJ whole genome shotgun (WGS) entry which is preliminary data.</text>
</comment>
<gene>
    <name evidence="2" type="ORF">GOMPHAMPRED_006634</name>
</gene>
<keyword evidence="1" id="KW-0812">Transmembrane</keyword>
<keyword evidence="3" id="KW-1185">Reference proteome</keyword>
<feature type="transmembrane region" description="Helical" evidence="1">
    <location>
        <begin position="14"/>
        <end position="34"/>
    </location>
</feature>
<evidence type="ECO:0000256" key="1">
    <source>
        <dbReference type="SAM" id="Phobius"/>
    </source>
</evidence>
<evidence type="ECO:0000313" key="3">
    <source>
        <dbReference type="Proteomes" id="UP000664169"/>
    </source>
</evidence>
<protein>
    <submittedName>
        <fullName evidence="2">Uncharacterized protein</fullName>
    </submittedName>
</protein>
<accession>A0A8H3FXB0</accession>
<sequence length="100" mass="11417">MAFLKFLARHSVDLAYWLVITVVMAIGGLVFFRYRAKDCVFDMTDPAIWHPFVEHEHISPAKITLGSYIIPSVSIIFGTFFKNLLIKKETGKGAPIRRVF</sequence>
<name>A0A8H3FXB0_9LECA</name>
<dbReference type="AlphaFoldDB" id="A0A8H3FXB0"/>
<keyword evidence="1" id="KW-0472">Membrane</keyword>
<organism evidence="2 3">
    <name type="scientific">Gomphillus americanus</name>
    <dbReference type="NCBI Taxonomy" id="1940652"/>
    <lineage>
        <taxon>Eukaryota</taxon>
        <taxon>Fungi</taxon>
        <taxon>Dikarya</taxon>
        <taxon>Ascomycota</taxon>
        <taxon>Pezizomycotina</taxon>
        <taxon>Lecanoromycetes</taxon>
        <taxon>OSLEUM clade</taxon>
        <taxon>Ostropomycetidae</taxon>
        <taxon>Ostropales</taxon>
        <taxon>Graphidaceae</taxon>
        <taxon>Gomphilloideae</taxon>
        <taxon>Gomphillus</taxon>
    </lineage>
</organism>
<proteinExistence type="predicted"/>
<dbReference type="Proteomes" id="UP000664169">
    <property type="component" value="Unassembled WGS sequence"/>
</dbReference>
<dbReference type="EMBL" id="CAJPDQ010000046">
    <property type="protein sequence ID" value="CAF9932658.1"/>
    <property type="molecule type" value="Genomic_DNA"/>
</dbReference>